<dbReference type="Pfam" id="PF24758">
    <property type="entry name" value="LRR_At5g56370"/>
    <property type="match status" value="1"/>
</dbReference>
<dbReference type="SUPFAM" id="SSF81383">
    <property type="entry name" value="F-box domain"/>
    <property type="match status" value="1"/>
</dbReference>
<reference evidence="3 4" key="1">
    <citation type="journal article" date="2011" name="Nat. Genet.">
        <title>The genome of the mesopolyploid crop species Brassica rapa.</title>
        <authorList>
            <consortium name="Brassica rapa Genome Sequencing Project Consortium"/>
            <person name="Wang X."/>
            <person name="Wang H."/>
            <person name="Wang J."/>
            <person name="Sun R."/>
            <person name="Wu J."/>
            <person name="Liu S."/>
            <person name="Bai Y."/>
            <person name="Mun J.H."/>
            <person name="Bancroft I."/>
            <person name="Cheng F."/>
            <person name="Huang S."/>
            <person name="Li X."/>
            <person name="Hua W."/>
            <person name="Wang J."/>
            <person name="Wang X."/>
            <person name="Freeling M."/>
            <person name="Pires J.C."/>
            <person name="Paterson A.H."/>
            <person name="Chalhoub B."/>
            <person name="Wang B."/>
            <person name="Hayward A."/>
            <person name="Sharpe A.G."/>
            <person name="Park B.S."/>
            <person name="Weisshaar B."/>
            <person name="Liu B."/>
            <person name="Li B."/>
            <person name="Liu B."/>
            <person name="Tong C."/>
            <person name="Song C."/>
            <person name="Duran C."/>
            <person name="Peng C."/>
            <person name="Geng C."/>
            <person name="Koh C."/>
            <person name="Lin C."/>
            <person name="Edwards D."/>
            <person name="Mu D."/>
            <person name="Shen D."/>
            <person name="Soumpourou E."/>
            <person name="Li F."/>
            <person name="Fraser F."/>
            <person name="Conant G."/>
            <person name="Lassalle G."/>
            <person name="King G.J."/>
            <person name="Bonnema G."/>
            <person name="Tang H."/>
            <person name="Wang H."/>
            <person name="Belcram H."/>
            <person name="Zhou H."/>
            <person name="Hirakawa H."/>
            <person name="Abe H."/>
            <person name="Guo H."/>
            <person name="Wang H."/>
            <person name="Jin H."/>
            <person name="Parkin I.A."/>
            <person name="Batley J."/>
            <person name="Kim J.S."/>
            <person name="Just J."/>
            <person name="Li J."/>
            <person name="Xu J."/>
            <person name="Deng J."/>
            <person name="Kim J.A."/>
            <person name="Li J."/>
            <person name="Yu J."/>
            <person name="Meng J."/>
            <person name="Wang J."/>
            <person name="Min J."/>
            <person name="Poulain J."/>
            <person name="Wang J."/>
            <person name="Hatakeyama K."/>
            <person name="Wu K."/>
            <person name="Wang L."/>
            <person name="Fang L."/>
            <person name="Trick M."/>
            <person name="Links M.G."/>
            <person name="Zhao M."/>
            <person name="Jin M."/>
            <person name="Ramchiary N."/>
            <person name="Drou N."/>
            <person name="Berkman P.J."/>
            <person name="Cai Q."/>
            <person name="Huang Q."/>
            <person name="Li R."/>
            <person name="Tabata S."/>
            <person name="Cheng S."/>
            <person name="Zhang S."/>
            <person name="Zhang S."/>
            <person name="Huang S."/>
            <person name="Sato S."/>
            <person name="Sun S."/>
            <person name="Kwon S.J."/>
            <person name="Choi S.R."/>
            <person name="Lee T.H."/>
            <person name="Fan W."/>
            <person name="Zhao X."/>
            <person name="Tan X."/>
            <person name="Xu X."/>
            <person name="Wang Y."/>
            <person name="Qiu Y."/>
            <person name="Yin Y."/>
            <person name="Li Y."/>
            <person name="Du Y."/>
            <person name="Liao Y."/>
            <person name="Lim Y."/>
            <person name="Narusaka Y."/>
            <person name="Wang Y."/>
            <person name="Wang Z."/>
            <person name="Li Z."/>
            <person name="Wang Z."/>
            <person name="Xiong Z."/>
            <person name="Zhang Z."/>
        </authorList>
    </citation>
    <scope>NUCLEOTIDE SEQUENCE [LARGE SCALE GENOMIC DNA]</scope>
    <source>
        <strain evidence="3 4">cv. Chiifu-401-42</strain>
    </source>
</reference>
<dbReference type="Pfam" id="PF00646">
    <property type="entry name" value="F-box"/>
    <property type="match status" value="1"/>
</dbReference>
<dbReference type="InterPro" id="IPR001810">
    <property type="entry name" value="F-box_dom"/>
</dbReference>
<dbReference type="InterPro" id="IPR050232">
    <property type="entry name" value="FBL13/AtMIF1-like"/>
</dbReference>
<dbReference type="GeneID" id="103841296"/>
<dbReference type="AlphaFoldDB" id="M4CS32"/>
<dbReference type="STRING" id="51351.M4CS32"/>
<evidence type="ECO:0000313" key="3">
    <source>
        <dbReference type="EnsemblPlants" id="Bra007024.1-P"/>
    </source>
</evidence>
<sequence>MEKRFLKEKQSSSEERRRSNSEINDLPDSFLCHILFFLSTKYSVRSSLLSKRWRSLWLQVPAFDLDSLQFNDDVFSFTDFVHRFLKSDENLTLNRFKLICSPDDIDDDDNNDSVLELWIDALVRRRVHHLDFQVNSDDDKIVCMPLSLYSCNTLANLSLYHVALSDMELEFVASLPCLKVMCLDTVRYEYDDSLIHDESNYLETLLTSCPVLEKLTIIRDIFDYLKIICVRSKSLKSLTLWVDSCQVGLLEDHVVEIDASKLEHMSLRDHLSRSIVIHSIAPYASVNIDVHFDGNDGYTSLDQDDDDSNSKRTMIRNFLTKISTVSRMEISYNTLEVIHDYSKLEQLPHFSNLSWLYASFLDSFWELLPTFLCCCPNRHTLFLEFVFDIEESPMKLSSVPPCFVSSLKYVKLATQGTTKTSSQMKLARYFLSHCAVLKKLSLSKSFGDGIIKKIKKIQRKSRECIIVTGCLVKPHNLYHRQDE</sequence>
<proteinExistence type="predicted"/>
<dbReference type="RefSeq" id="XP_009116069.1">
    <property type="nucleotide sequence ID" value="XM_009117821.2"/>
</dbReference>
<protein>
    <recommendedName>
        <fullName evidence="2">FBD domain-containing protein</fullName>
    </recommendedName>
</protein>
<reference evidence="3 4" key="2">
    <citation type="journal article" date="2018" name="Hortic Res">
        <title>Improved Brassica rapa reference genome by single-molecule sequencing and chromosome conformation capture technologies.</title>
        <authorList>
            <person name="Zhang L."/>
            <person name="Cai X."/>
            <person name="Wu J."/>
            <person name="Liu M."/>
            <person name="Grob S."/>
            <person name="Cheng F."/>
            <person name="Liang J."/>
            <person name="Cai C."/>
            <person name="Liu Z."/>
            <person name="Liu B."/>
            <person name="Wang F."/>
            <person name="Li S."/>
            <person name="Liu F."/>
            <person name="Li X."/>
            <person name="Cheng L."/>
            <person name="Yang W."/>
            <person name="Li M.H."/>
            <person name="Grossniklaus U."/>
            <person name="Zheng H."/>
            <person name="Wang X."/>
        </authorList>
    </citation>
    <scope>NUCLEOTIDE SEQUENCE [LARGE SCALE GENOMIC DNA]</scope>
    <source>
        <strain evidence="3 4">cv. Chiifu-401-42</strain>
    </source>
</reference>
<dbReference type="InterPro" id="IPR006566">
    <property type="entry name" value="FBD"/>
</dbReference>
<dbReference type="SUPFAM" id="SSF52047">
    <property type="entry name" value="RNI-like"/>
    <property type="match status" value="1"/>
</dbReference>
<organism evidence="3 4">
    <name type="scientific">Brassica campestris</name>
    <name type="common">Field mustard</name>
    <dbReference type="NCBI Taxonomy" id="3711"/>
    <lineage>
        <taxon>Eukaryota</taxon>
        <taxon>Viridiplantae</taxon>
        <taxon>Streptophyta</taxon>
        <taxon>Embryophyta</taxon>
        <taxon>Tracheophyta</taxon>
        <taxon>Spermatophyta</taxon>
        <taxon>Magnoliopsida</taxon>
        <taxon>eudicotyledons</taxon>
        <taxon>Gunneridae</taxon>
        <taxon>Pentapetalae</taxon>
        <taxon>rosids</taxon>
        <taxon>malvids</taxon>
        <taxon>Brassicales</taxon>
        <taxon>Brassicaceae</taxon>
        <taxon>Brassiceae</taxon>
        <taxon>Brassica</taxon>
    </lineage>
</organism>
<dbReference type="InterPro" id="IPR055411">
    <property type="entry name" value="LRR_FXL15/At3g58940/PEG3-like"/>
</dbReference>
<feature type="domain" description="FBD" evidence="2">
    <location>
        <begin position="401"/>
        <end position="469"/>
    </location>
</feature>
<evidence type="ECO:0000313" key="4">
    <source>
        <dbReference type="Proteomes" id="UP000011750"/>
    </source>
</evidence>
<feature type="region of interest" description="Disordered" evidence="1">
    <location>
        <begin position="1"/>
        <end position="20"/>
    </location>
</feature>
<dbReference type="EnsemblPlants" id="Bra007024.1">
    <property type="protein sequence ID" value="Bra007024.1-P"/>
    <property type="gene ID" value="Bra007024"/>
</dbReference>
<dbReference type="OrthoDB" id="1099371at2759"/>
<dbReference type="InterPro" id="IPR036047">
    <property type="entry name" value="F-box-like_dom_sf"/>
</dbReference>
<dbReference type="CDD" id="cd22160">
    <property type="entry name" value="F-box_AtFBL13-like"/>
    <property type="match status" value="1"/>
</dbReference>
<dbReference type="Gene3D" id="3.80.10.10">
    <property type="entry name" value="Ribonuclease Inhibitor"/>
    <property type="match status" value="1"/>
</dbReference>
<reference evidence="3" key="3">
    <citation type="submission" date="2023-03" db="UniProtKB">
        <authorList>
            <consortium name="EnsemblPlants"/>
        </authorList>
    </citation>
    <scope>IDENTIFICATION</scope>
    <source>
        <strain evidence="3">cv. Chiifu-401-42</strain>
    </source>
</reference>
<dbReference type="SMART" id="SM00579">
    <property type="entry name" value="FBD"/>
    <property type="match status" value="1"/>
</dbReference>
<dbReference type="Pfam" id="PF08387">
    <property type="entry name" value="FBD"/>
    <property type="match status" value="1"/>
</dbReference>
<dbReference type="InterPro" id="IPR032675">
    <property type="entry name" value="LRR_dom_sf"/>
</dbReference>
<dbReference type="Gramene" id="Bra007024.1">
    <property type="protein sequence ID" value="Bra007024.1-P"/>
    <property type="gene ID" value="Bra007024"/>
</dbReference>
<evidence type="ECO:0000256" key="1">
    <source>
        <dbReference type="SAM" id="MobiDB-lite"/>
    </source>
</evidence>
<dbReference type="Proteomes" id="UP000011750">
    <property type="component" value="Chromosome A09"/>
</dbReference>
<dbReference type="PANTHER" id="PTHR31900:SF25">
    <property type="entry name" value="FBD DOMAIN-CONTAINING PROTEIN"/>
    <property type="match status" value="1"/>
</dbReference>
<name>M4CS32_BRACM</name>
<evidence type="ECO:0000259" key="2">
    <source>
        <dbReference type="SMART" id="SM00579"/>
    </source>
</evidence>
<dbReference type="HOGENOM" id="CLU_010721_1_3_1"/>
<dbReference type="InterPro" id="IPR053781">
    <property type="entry name" value="F-box_AtFBL13-like"/>
</dbReference>
<dbReference type="OMA" id="SDMELEF"/>
<accession>M4CS32</accession>
<keyword evidence="4" id="KW-1185">Reference proteome</keyword>
<dbReference type="InParanoid" id="M4CS32"/>
<dbReference type="KEGG" id="brp:103841296"/>
<dbReference type="PANTHER" id="PTHR31900">
    <property type="entry name" value="F-BOX/RNI SUPERFAMILY PROTEIN-RELATED"/>
    <property type="match status" value="1"/>
</dbReference>